<dbReference type="Proteomes" id="UP000198304">
    <property type="component" value="Unassembled WGS sequence"/>
</dbReference>
<dbReference type="GO" id="GO:1901135">
    <property type="term" value="P:carbohydrate derivative metabolic process"/>
    <property type="evidence" value="ECO:0007669"/>
    <property type="project" value="InterPro"/>
</dbReference>
<sequence>MSCILKIREVYQEFTPTEKKIANYVMENGDEIVSLSAAELGEQVGTSAPSVVRFARKLGYTGFQEMKLGLAKDAVLQDRQQDKVYEAVSIHDSTKEIIYKIGQENMNAIEETSSLLDEDAVTEAIDAMTKARHINIYGVAASGLVGLDFQYKLMRINKRSSMYMDSHTQLASAIHMGKEDVAVGISHSGRTLEIFKAMGTAKKRGATTISITKYGKNPLSDLADINLFTASVEKNLRTGAIASRIAQLTIIDILFVGIARNNFNEISKYIQDTREIVEDFKV</sequence>
<dbReference type="InterPro" id="IPR047640">
    <property type="entry name" value="RpiR-like"/>
</dbReference>
<feature type="domain" description="HTH rpiR-type" evidence="4">
    <location>
        <begin position="1"/>
        <end position="77"/>
    </location>
</feature>
<dbReference type="PANTHER" id="PTHR30514:SF1">
    <property type="entry name" value="HTH-TYPE TRANSCRIPTIONAL REGULATOR HEXR-RELATED"/>
    <property type="match status" value="1"/>
</dbReference>
<gene>
    <name evidence="6" type="ORF">SAMN05446037_101399</name>
</gene>
<dbReference type="InterPro" id="IPR036388">
    <property type="entry name" value="WH-like_DNA-bd_sf"/>
</dbReference>
<name>A0A239FMH7_9FIRM</name>
<proteinExistence type="predicted"/>
<dbReference type="GO" id="GO:0003677">
    <property type="term" value="F:DNA binding"/>
    <property type="evidence" value="ECO:0007669"/>
    <property type="project" value="UniProtKB-KW"/>
</dbReference>
<evidence type="ECO:0000313" key="6">
    <source>
        <dbReference type="EMBL" id="SNS58156.1"/>
    </source>
</evidence>
<reference evidence="6 7" key="1">
    <citation type="submission" date="2017-06" db="EMBL/GenBank/DDBJ databases">
        <authorList>
            <person name="Kim H.J."/>
            <person name="Triplett B.A."/>
        </authorList>
    </citation>
    <scope>NUCLEOTIDE SEQUENCE [LARGE SCALE GENOMIC DNA]</scope>
    <source>
        <strain evidence="6 7">SCA</strain>
    </source>
</reference>
<dbReference type="InterPro" id="IPR000281">
    <property type="entry name" value="HTH_RpiR"/>
</dbReference>
<dbReference type="InterPro" id="IPR035472">
    <property type="entry name" value="RpiR-like_SIS"/>
</dbReference>
<evidence type="ECO:0000256" key="1">
    <source>
        <dbReference type="ARBA" id="ARBA00023015"/>
    </source>
</evidence>
<dbReference type="RefSeq" id="WP_089283535.1">
    <property type="nucleotide sequence ID" value="NZ_FZOJ01000013.1"/>
</dbReference>
<protein>
    <submittedName>
        <fullName evidence="6">Transcriptional regulator, RpiR family</fullName>
    </submittedName>
</protein>
<keyword evidence="7" id="KW-1185">Reference proteome</keyword>
<dbReference type="CDD" id="cd05013">
    <property type="entry name" value="SIS_RpiR"/>
    <property type="match status" value="1"/>
</dbReference>
<dbReference type="PROSITE" id="PS51464">
    <property type="entry name" value="SIS"/>
    <property type="match status" value="1"/>
</dbReference>
<dbReference type="Gene3D" id="3.40.50.10490">
    <property type="entry name" value="Glucose-6-phosphate isomerase like protein, domain 1"/>
    <property type="match status" value="1"/>
</dbReference>
<evidence type="ECO:0000313" key="7">
    <source>
        <dbReference type="Proteomes" id="UP000198304"/>
    </source>
</evidence>
<dbReference type="EMBL" id="FZOJ01000013">
    <property type="protein sequence ID" value="SNS58156.1"/>
    <property type="molecule type" value="Genomic_DNA"/>
</dbReference>
<dbReference type="GO" id="GO:0097367">
    <property type="term" value="F:carbohydrate derivative binding"/>
    <property type="evidence" value="ECO:0007669"/>
    <property type="project" value="InterPro"/>
</dbReference>
<feature type="domain" description="SIS" evidence="5">
    <location>
        <begin position="124"/>
        <end position="264"/>
    </location>
</feature>
<keyword evidence="3" id="KW-0804">Transcription</keyword>
<organism evidence="6 7">
    <name type="scientific">Anaerovirgula multivorans</name>
    <dbReference type="NCBI Taxonomy" id="312168"/>
    <lineage>
        <taxon>Bacteria</taxon>
        <taxon>Bacillati</taxon>
        <taxon>Bacillota</taxon>
        <taxon>Clostridia</taxon>
        <taxon>Peptostreptococcales</taxon>
        <taxon>Natronincolaceae</taxon>
        <taxon>Anaerovirgula</taxon>
    </lineage>
</organism>
<dbReference type="InterPro" id="IPR046348">
    <property type="entry name" value="SIS_dom_sf"/>
</dbReference>
<keyword evidence="1" id="KW-0805">Transcription regulation</keyword>
<dbReference type="PANTHER" id="PTHR30514">
    <property type="entry name" value="GLUCOKINASE"/>
    <property type="match status" value="1"/>
</dbReference>
<keyword evidence="2" id="KW-0238">DNA-binding</keyword>
<evidence type="ECO:0000256" key="3">
    <source>
        <dbReference type="ARBA" id="ARBA00023163"/>
    </source>
</evidence>
<dbReference type="PROSITE" id="PS51071">
    <property type="entry name" value="HTH_RPIR"/>
    <property type="match status" value="1"/>
</dbReference>
<accession>A0A239FMH7</accession>
<dbReference type="AlphaFoldDB" id="A0A239FMH7"/>
<evidence type="ECO:0000259" key="5">
    <source>
        <dbReference type="PROSITE" id="PS51464"/>
    </source>
</evidence>
<dbReference type="SUPFAM" id="SSF53697">
    <property type="entry name" value="SIS domain"/>
    <property type="match status" value="1"/>
</dbReference>
<dbReference type="InterPro" id="IPR001347">
    <property type="entry name" value="SIS_dom"/>
</dbReference>
<dbReference type="Pfam" id="PF01380">
    <property type="entry name" value="SIS"/>
    <property type="match status" value="1"/>
</dbReference>
<dbReference type="GO" id="GO:0003700">
    <property type="term" value="F:DNA-binding transcription factor activity"/>
    <property type="evidence" value="ECO:0007669"/>
    <property type="project" value="InterPro"/>
</dbReference>
<evidence type="ECO:0000256" key="2">
    <source>
        <dbReference type="ARBA" id="ARBA00023125"/>
    </source>
</evidence>
<dbReference type="Gene3D" id="1.10.10.10">
    <property type="entry name" value="Winged helix-like DNA-binding domain superfamily/Winged helix DNA-binding domain"/>
    <property type="match status" value="1"/>
</dbReference>
<dbReference type="OrthoDB" id="3684496at2"/>
<dbReference type="SUPFAM" id="SSF46689">
    <property type="entry name" value="Homeodomain-like"/>
    <property type="match status" value="1"/>
</dbReference>
<dbReference type="Pfam" id="PF01418">
    <property type="entry name" value="HTH_6"/>
    <property type="match status" value="1"/>
</dbReference>
<dbReference type="InterPro" id="IPR009057">
    <property type="entry name" value="Homeodomain-like_sf"/>
</dbReference>
<evidence type="ECO:0000259" key="4">
    <source>
        <dbReference type="PROSITE" id="PS51071"/>
    </source>
</evidence>